<accession>A0A5J4RES0</accession>
<keyword evidence="6" id="KW-0961">Cell wall biogenesis/degradation</keyword>
<name>A0A5J4RES0_9ZZZZ</name>
<evidence type="ECO:0008006" key="8">
    <source>
        <dbReference type="Google" id="ProtNLM"/>
    </source>
</evidence>
<proteinExistence type="inferred from homology"/>
<dbReference type="InterPro" id="IPR003770">
    <property type="entry name" value="MLTG-like"/>
</dbReference>
<evidence type="ECO:0000256" key="6">
    <source>
        <dbReference type="ARBA" id="ARBA00023316"/>
    </source>
</evidence>
<dbReference type="CDD" id="cd08010">
    <property type="entry name" value="MltG_like"/>
    <property type="match status" value="1"/>
</dbReference>
<dbReference type="GO" id="GO:0071555">
    <property type="term" value="P:cell wall organization"/>
    <property type="evidence" value="ECO:0007669"/>
    <property type="project" value="UniProtKB-KW"/>
</dbReference>
<keyword evidence="1" id="KW-1003">Cell membrane</keyword>
<evidence type="ECO:0000313" key="7">
    <source>
        <dbReference type="EMBL" id="KAA6332212.1"/>
    </source>
</evidence>
<dbReference type="EMBL" id="SNRY01001270">
    <property type="protein sequence ID" value="KAA6332212.1"/>
    <property type="molecule type" value="Genomic_DNA"/>
</dbReference>
<dbReference type="Gene3D" id="3.30.160.60">
    <property type="entry name" value="Classic Zinc Finger"/>
    <property type="match status" value="1"/>
</dbReference>
<gene>
    <name evidence="7" type="ORF">EZS27_019262</name>
</gene>
<organism evidence="7">
    <name type="scientific">termite gut metagenome</name>
    <dbReference type="NCBI Taxonomy" id="433724"/>
    <lineage>
        <taxon>unclassified sequences</taxon>
        <taxon>metagenomes</taxon>
        <taxon>organismal metagenomes</taxon>
    </lineage>
</organism>
<evidence type="ECO:0000256" key="2">
    <source>
        <dbReference type="ARBA" id="ARBA00022692"/>
    </source>
</evidence>
<dbReference type="Pfam" id="PF02618">
    <property type="entry name" value="YceG"/>
    <property type="match status" value="1"/>
</dbReference>
<dbReference type="HAMAP" id="MF_02065">
    <property type="entry name" value="MltG"/>
    <property type="match status" value="1"/>
</dbReference>
<sequence>MLLLGGAIILFLLLGLIIGNNYYYYLRPQFHLSQTVYFYIDYDDNIDSVYHKIIQKGVPDNIKGFRQLAKKYRYAEKIYFGRYAIQPYDNIRTLFFRLARGNQIPQNLIVGSVRTREILARNLGKQLMTDSTEFVKLLYDPAFCEELGFNIETIMCLFVPNTYQVYWTTSPVKLFKRMKKEYNRFWNEERLKKAEAIELSPEEVSILASIVEEETNNDNEKSVVAGLYINRLKKKMCLQADPTVKFALQDFNLRRITNRHLNVNSPYNTYKHAGLPPGPIRNPSIRSIDSVLNYSKHNYIYMCAKEDLSGAHNFATNFAEHNANARKYQKALNKRRIFK</sequence>
<dbReference type="NCBIfam" id="TIGR00247">
    <property type="entry name" value="endolytic transglycosylase MltG"/>
    <property type="match status" value="1"/>
</dbReference>
<evidence type="ECO:0000256" key="5">
    <source>
        <dbReference type="ARBA" id="ARBA00023239"/>
    </source>
</evidence>
<comment type="caution">
    <text evidence="7">The sequence shown here is derived from an EMBL/GenBank/DDBJ whole genome shotgun (WGS) entry which is preliminary data.</text>
</comment>
<evidence type="ECO:0000256" key="4">
    <source>
        <dbReference type="ARBA" id="ARBA00023136"/>
    </source>
</evidence>
<dbReference type="PANTHER" id="PTHR30518:SF2">
    <property type="entry name" value="ENDOLYTIC MUREIN TRANSGLYCOSYLASE"/>
    <property type="match status" value="1"/>
</dbReference>
<keyword evidence="3" id="KW-1133">Transmembrane helix</keyword>
<dbReference type="GO" id="GO:0016829">
    <property type="term" value="F:lyase activity"/>
    <property type="evidence" value="ECO:0007669"/>
    <property type="project" value="UniProtKB-KW"/>
</dbReference>
<keyword evidence="4" id="KW-0472">Membrane</keyword>
<reference evidence="7" key="1">
    <citation type="submission" date="2019-03" db="EMBL/GenBank/DDBJ databases">
        <title>Single cell metagenomics reveals metabolic interactions within the superorganism composed of flagellate Streblomastix strix and complex community of Bacteroidetes bacteria on its surface.</title>
        <authorList>
            <person name="Treitli S.C."/>
            <person name="Kolisko M."/>
            <person name="Husnik F."/>
            <person name="Keeling P."/>
            <person name="Hampl V."/>
        </authorList>
    </citation>
    <scope>NUCLEOTIDE SEQUENCE</scope>
    <source>
        <strain evidence="7">STM</strain>
    </source>
</reference>
<dbReference type="PANTHER" id="PTHR30518">
    <property type="entry name" value="ENDOLYTIC MUREIN TRANSGLYCOSYLASE"/>
    <property type="match status" value="1"/>
</dbReference>
<dbReference type="AlphaFoldDB" id="A0A5J4RES0"/>
<keyword evidence="5" id="KW-0456">Lyase</keyword>
<evidence type="ECO:0000256" key="1">
    <source>
        <dbReference type="ARBA" id="ARBA00022475"/>
    </source>
</evidence>
<evidence type="ECO:0000256" key="3">
    <source>
        <dbReference type="ARBA" id="ARBA00022989"/>
    </source>
</evidence>
<protein>
    <recommendedName>
        <fullName evidence="8">Endolytic murein transglycosylase</fullName>
    </recommendedName>
</protein>
<keyword evidence="2" id="KW-0812">Transmembrane</keyword>